<evidence type="ECO:0000313" key="1">
    <source>
        <dbReference type="EMBL" id="MFC1402612.1"/>
    </source>
</evidence>
<name>A0ABV6UMC6_9ACTN</name>
<dbReference type="Proteomes" id="UP001592528">
    <property type="component" value="Unassembled WGS sequence"/>
</dbReference>
<dbReference type="EMBL" id="JBHEZZ010000007">
    <property type="protein sequence ID" value="MFC1402612.1"/>
    <property type="molecule type" value="Genomic_DNA"/>
</dbReference>
<reference evidence="1 2" key="1">
    <citation type="submission" date="2024-09" db="EMBL/GenBank/DDBJ databases">
        <authorList>
            <person name="Lee S.D."/>
        </authorList>
    </citation>
    <scope>NUCLEOTIDE SEQUENCE [LARGE SCALE GENOMIC DNA]</scope>
    <source>
        <strain evidence="1 2">N1-5</strain>
    </source>
</reference>
<gene>
    <name evidence="1" type="ORF">ACEZDJ_15095</name>
</gene>
<proteinExistence type="predicted"/>
<organism evidence="1 2">
    <name type="scientific">Streptacidiphilus cavernicola</name>
    <dbReference type="NCBI Taxonomy" id="3342716"/>
    <lineage>
        <taxon>Bacteria</taxon>
        <taxon>Bacillati</taxon>
        <taxon>Actinomycetota</taxon>
        <taxon>Actinomycetes</taxon>
        <taxon>Kitasatosporales</taxon>
        <taxon>Streptomycetaceae</taxon>
        <taxon>Streptacidiphilus</taxon>
    </lineage>
</organism>
<protein>
    <submittedName>
        <fullName evidence="1">Uncharacterized protein</fullName>
    </submittedName>
</protein>
<comment type="caution">
    <text evidence="1">The sequence shown here is derived from an EMBL/GenBank/DDBJ whole genome shotgun (WGS) entry which is preliminary data.</text>
</comment>
<evidence type="ECO:0000313" key="2">
    <source>
        <dbReference type="Proteomes" id="UP001592528"/>
    </source>
</evidence>
<accession>A0ABV6UMC6</accession>
<keyword evidence="2" id="KW-1185">Reference proteome</keyword>
<dbReference type="RefSeq" id="WP_030253074.1">
    <property type="nucleotide sequence ID" value="NZ_JBHEZZ010000007.1"/>
</dbReference>
<sequence length="123" mass="13440">MATGCVIGESLRPGAVFEPPGLRIRRITRLDLSDSVGPHQPPLWTVVDFEVDDREADGVAEALAGCLRAEGGWYADLRVGDQRVIVFAGTVYRYARGDTAVRAQARAHGRSVGVPEHQLDWQD</sequence>